<proteinExistence type="predicted"/>
<evidence type="ECO:0000313" key="2">
    <source>
        <dbReference type="Proteomes" id="UP000583929"/>
    </source>
</evidence>
<keyword evidence="2" id="KW-1185">Reference proteome</keyword>
<dbReference type="EMBL" id="JAATIQ010000235">
    <property type="protein sequence ID" value="KAF4368328.1"/>
    <property type="molecule type" value="Genomic_DNA"/>
</dbReference>
<protein>
    <submittedName>
        <fullName evidence="1">Uncharacterized protein</fullName>
    </submittedName>
</protein>
<accession>A0A7J6FCI5</accession>
<name>A0A7J6FCI5_CANSA</name>
<dbReference type="AlphaFoldDB" id="A0A7J6FCI5"/>
<reference evidence="1 2" key="1">
    <citation type="journal article" date="2020" name="bioRxiv">
        <title>Sequence and annotation of 42 cannabis genomes reveals extensive copy number variation in cannabinoid synthesis and pathogen resistance genes.</title>
        <authorList>
            <person name="Mckernan K.J."/>
            <person name="Helbert Y."/>
            <person name="Kane L.T."/>
            <person name="Ebling H."/>
            <person name="Zhang L."/>
            <person name="Liu B."/>
            <person name="Eaton Z."/>
            <person name="Mclaughlin S."/>
            <person name="Kingan S."/>
            <person name="Baybayan P."/>
            <person name="Concepcion G."/>
            <person name="Jordan M."/>
            <person name="Riva A."/>
            <person name="Barbazuk W."/>
            <person name="Harkins T."/>
        </authorList>
    </citation>
    <scope>NUCLEOTIDE SEQUENCE [LARGE SCALE GENOMIC DNA]</scope>
    <source>
        <strain evidence="2">cv. Jamaican Lion 4</strain>
        <tissue evidence="1">Leaf</tissue>
    </source>
</reference>
<evidence type="ECO:0000313" key="1">
    <source>
        <dbReference type="EMBL" id="KAF4368328.1"/>
    </source>
</evidence>
<comment type="caution">
    <text evidence="1">The sequence shown here is derived from an EMBL/GenBank/DDBJ whole genome shotgun (WGS) entry which is preliminary data.</text>
</comment>
<sequence>MKFFLKKSPHTQKIYEKMMSKFNAASALVNSFDSLASSAPTLLVFIILVTNDQLLLDFGPEMNESNDSKTVTAIDSTSLNMLTVSLLTCSFLRELKVVLFSKALRNEASVEDLNMPSNSEMRGCCLEGKLLDRTFALNINMNRADDVTKFASSTSFAFSTNGVDCALALRLYVSRH</sequence>
<gene>
    <name evidence="1" type="ORF">G4B88_008632</name>
</gene>
<dbReference type="Proteomes" id="UP000583929">
    <property type="component" value="Unassembled WGS sequence"/>
</dbReference>
<organism evidence="1 2">
    <name type="scientific">Cannabis sativa</name>
    <name type="common">Hemp</name>
    <name type="synonym">Marijuana</name>
    <dbReference type="NCBI Taxonomy" id="3483"/>
    <lineage>
        <taxon>Eukaryota</taxon>
        <taxon>Viridiplantae</taxon>
        <taxon>Streptophyta</taxon>
        <taxon>Embryophyta</taxon>
        <taxon>Tracheophyta</taxon>
        <taxon>Spermatophyta</taxon>
        <taxon>Magnoliopsida</taxon>
        <taxon>eudicotyledons</taxon>
        <taxon>Gunneridae</taxon>
        <taxon>Pentapetalae</taxon>
        <taxon>rosids</taxon>
        <taxon>fabids</taxon>
        <taxon>Rosales</taxon>
        <taxon>Cannabaceae</taxon>
        <taxon>Cannabis</taxon>
    </lineage>
</organism>